<evidence type="ECO:0000256" key="6">
    <source>
        <dbReference type="ARBA" id="ARBA00022842"/>
    </source>
</evidence>
<comment type="catalytic activity">
    <reaction evidence="21">
        <text>dodecanoyl-CoA + H2O = S-dodecanoyl-4'-phosphopantetheine + adenosine 3',5'-bisphosphate + 2 H(+)</text>
        <dbReference type="Rhea" id="RHEA:50024"/>
        <dbReference type="ChEBI" id="CHEBI:15377"/>
        <dbReference type="ChEBI" id="CHEBI:15378"/>
        <dbReference type="ChEBI" id="CHEBI:57375"/>
        <dbReference type="ChEBI" id="CHEBI:58343"/>
        <dbReference type="ChEBI" id="CHEBI:132015"/>
    </reaction>
    <physiologicalReaction direction="left-to-right" evidence="21">
        <dbReference type="Rhea" id="RHEA:50025"/>
    </physiologicalReaction>
</comment>
<comment type="catalytic activity">
    <reaction evidence="17">
        <text>(6Z)-octenoyl-CoA + H2O = S-(6Z-octenoyl)-4'-phosphopantetheine + adenosine 3',5'-bisphosphate + 2 H(+)</text>
        <dbReference type="Rhea" id="RHEA:67528"/>
        <dbReference type="ChEBI" id="CHEBI:15377"/>
        <dbReference type="ChEBI" id="CHEBI:15378"/>
        <dbReference type="ChEBI" id="CHEBI:58343"/>
        <dbReference type="ChEBI" id="CHEBI:172383"/>
        <dbReference type="ChEBI" id="CHEBI:172384"/>
    </reaction>
    <physiologicalReaction direction="left-to-right" evidence="17">
        <dbReference type="Rhea" id="RHEA:67529"/>
    </physiologicalReaction>
</comment>
<evidence type="ECO:0000256" key="23">
    <source>
        <dbReference type="ARBA" id="ARBA00048413"/>
    </source>
</evidence>
<comment type="catalytic activity">
    <reaction evidence="15">
        <text>tetradecanoyl-CoA + H2O = tetradecanoyl-4'-phosphopantetheine + adenosine 3',5'-bisphosphate + 2 H(+)</text>
        <dbReference type="Rhea" id="RHEA:50028"/>
        <dbReference type="ChEBI" id="CHEBI:15377"/>
        <dbReference type="ChEBI" id="CHEBI:15378"/>
        <dbReference type="ChEBI" id="CHEBI:57385"/>
        <dbReference type="ChEBI" id="CHEBI:58343"/>
        <dbReference type="ChEBI" id="CHEBI:132017"/>
    </reaction>
    <physiologicalReaction direction="left-to-right" evidence="15">
        <dbReference type="Rhea" id="RHEA:50029"/>
    </physiologicalReaction>
</comment>
<dbReference type="CDD" id="cd18870">
    <property type="entry name" value="NUDIX_AcylCoAdiphos_Nudt19"/>
    <property type="match status" value="1"/>
</dbReference>
<comment type="catalytic activity">
    <reaction evidence="24">
        <text>succinyl-CoA + H2O = succinyl-4'-phosphopantetheine + adenosine 3',5'-bisphosphate + 2 H(+)</text>
        <dbReference type="Rhea" id="RHEA:67472"/>
        <dbReference type="ChEBI" id="CHEBI:15377"/>
        <dbReference type="ChEBI" id="CHEBI:15378"/>
        <dbReference type="ChEBI" id="CHEBI:57292"/>
        <dbReference type="ChEBI" id="CHEBI:58343"/>
        <dbReference type="ChEBI" id="CHEBI:172364"/>
    </reaction>
    <physiologicalReaction direction="left-to-right" evidence="24">
        <dbReference type="Rhea" id="RHEA:67473"/>
    </physiologicalReaction>
</comment>
<dbReference type="GO" id="GO:0046872">
    <property type="term" value="F:metal ion binding"/>
    <property type="evidence" value="ECO:0007669"/>
    <property type="project" value="UniProtKB-KW"/>
</dbReference>
<evidence type="ECO:0000256" key="22">
    <source>
        <dbReference type="ARBA" id="ARBA00048360"/>
    </source>
</evidence>
<evidence type="ECO:0000256" key="2">
    <source>
        <dbReference type="ARBA" id="ARBA00001946"/>
    </source>
</evidence>
<evidence type="ECO:0000256" key="16">
    <source>
        <dbReference type="ARBA" id="ARBA00047466"/>
    </source>
</evidence>
<comment type="function">
    <text evidence="12">Fatty acyl-coenzyme A (CoA) diphosphatase that hydrolyzes fatty acyl-CoA to yield acyl-4'-phosphopantetheine and adenosine 3',5'-bisphosphate. Mediates the hydrolysis of a wide range of CoA esters, including choloyl-CoA and branched-chain fatty-acyl-CoA esters and at low substrate concentrations medium and long-chain fatty-acyl-CoA esters are the primary substrates. Highest activity seen with medium-chain acyl-CoA esters and higher rates of activity seen with the unsaturated acyl-CoA esters compared with the saturated esters. Exhibits decapping activity towards dpCoA-capped RNAs in vitro.</text>
</comment>
<comment type="catalytic activity">
    <reaction evidence="28">
        <text>choloyl-CoA + H2O = S-choloyl-4'-phosphopantetheine + adenosine 3',5'-bisphosphate + 2 H(+)</text>
        <dbReference type="Rhea" id="RHEA:50036"/>
        <dbReference type="ChEBI" id="CHEBI:15377"/>
        <dbReference type="ChEBI" id="CHEBI:15378"/>
        <dbReference type="ChEBI" id="CHEBI:57373"/>
        <dbReference type="ChEBI" id="CHEBI:58343"/>
        <dbReference type="ChEBI" id="CHEBI:132020"/>
    </reaction>
    <physiologicalReaction direction="left-to-right" evidence="28">
        <dbReference type="Rhea" id="RHEA:50037"/>
    </physiologicalReaction>
</comment>
<evidence type="ECO:0000256" key="24">
    <source>
        <dbReference type="ARBA" id="ARBA00048624"/>
    </source>
</evidence>
<sequence>MNSTLQYWREAATLILAAGVQHGNIIPKLASQMSLNNERRKNTFDYEVLLLKRSQKSGFMPNAFVFPGGAVDASDFSNDWIKVFERHTNKPNFGLGVVRQPSSTRSPMFVTDRRKFGSLIPGDVAFRICAIRETFEESGILLVVPDSDEADTNQNLINAYEQDGEEMAKWRVEVYNNPQNFIHMCKELRCVPNIWALYEWGNWLTPKFSKSPQGRRFDTAFYIACLQKKPVTVDDQKEMVSFNWWTPQEAIDEYKTQATWIPPPQFYDLSRLCNFTGIHDLHRFSHNRGLEGCERWMPVVVQAEDGAVHTLPGDELYPEDLDVTGQSHKIYSINKTIDTLVQEGGHLHRLLHINGLPTFFINLQPKFNHVNPLILDLSRNAETKSKL</sequence>
<comment type="catalytic activity">
    <reaction evidence="23">
        <text>(9Z)-tetradecenoyl-CoA + H2O = S-(9Z-tetradecenoyl)-4'-phosphopantetheine + adenosine 3',5'-bisphosphate + 2 H(+)</text>
        <dbReference type="Rhea" id="RHEA:67544"/>
        <dbReference type="ChEBI" id="CHEBI:15377"/>
        <dbReference type="ChEBI" id="CHEBI:15378"/>
        <dbReference type="ChEBI" id="CHEBI:58343"/>
        <dbReference type="ChEBI" id="CHEBI:65060"/>
        <dbReference type="ChEBI" id="CHEBI:172389"/>
    </reaction>
    <physiologicalReaction direction="left-to-right" evidence="23">
        <dbReference type="Rhea" id="RHEA:67545"/>
    </physiologicalReaction>
</comment>
<dbReference type="PANTHER" id="PTHR12318">
    <property type="entry name" value="TESTOSTERONE-REGULATED PROTEIN RP2"/>
    <property type="match status" value="1"/>
</dbReference>
<organism evidence="32 33">
    <name type="scientific">Pyxicephalus adspersus</name>
    <name type="common">African bullfrog</name>
    <dbReference type="NCBI Taxonomy" id="30357"/>
    <lineage>
        <taxon>Eukaryota</taxon>
        <taxon>Metazoa</taxon>
        <taxon>Chordata</taxon>
        <taxon>Craniata</taxon>
        <taxon>Vertebrata</taxon>
        <taxon>Euteleostomi</taxon>
        <taxon>Amphibia</taxon>
        <taxon>Batrachia</taxon>
        <taxon>Anura</taxon>
        <taxon>Neobatrachia</taxon>
        <taxon>Ranoidea</taxon>
        <taxon>Pyxicephalidae</taxon>
        <taxon>Pyxicephalinae</taxon>
        <taxon>Pyxicephalus</taxon>
    </lineage>
</organism>
<evidence type="ECO:0000256" key="5">
    <source>
        <dbReference type="ARBA" id="ARBA00022801"/>
    </source>
</evidence>
<comment type="catalytic activity">
    <reaction evidence="14">
        <text>malonyl-CoA + H2O = malonyl-4'-phosphopantetheine + adenosine 3',5'-bisphosphate + 2 H(+)</text>
        <dbReference type="Rhea" id="RHEA:67468"/>
        <dbReference type="ChEBI" id="CHEBI:15377"/>
        <dbReference type="ChEBI" id="CHEBI:15378"/>
        <dbReference type="ChEBI" id="CHEBI:57384"/>
        <dbReference type="ChEBI" id="CHEBI:58343"/>
        <dbReference type="ChEBI" id="CHEBI:172363"/>
    </reaction>
    <physiologicalReaction direction="left-to-right" evidence="14">
        <dbReference type="Rhea" id="RHEA:67469"/>
    </physiologicalReaction>
</comment>
<keyword evidence="4" id="KW-0479">Metal-binding</keyword>
<evidence type="ECO:0000256" key="25">
    <source>
        <dbReference type="ARBA" id="ARBA00048667"/>
    </source>
</evidence>
<comment type="catalytic activity">
    <reaction evidence="27">
        <text>an acyl-CoA + H2O = an acyl-4'-phosphopantetheine + adenosine 3',5'-bisphosphate + 2 H(+)</text>
        <dbReference type="Rhea" id="RHEA:50044"/>
        <dbReference type="ChEBI" id="CHEBI:15377"/>
        <dbReference type="ChEBI" id="CHEBI:15378"/>
        <dbReference type="ChEBI" id="CHEBI:58342"/>
        <dbReference type="ChEBI" id="CHEBI:58343"/>
        <dbReference type="ChEBI" id="CHEBI:132023"/>
    </reaction>
    <physiologicalReaction direction="left-to-right" evidence="27">
        <dbReference type="Rhea" id="RHEA:50045"/>
    </physiologicalReaction>
</comment>
<comment type="catalytic activity">
    <reaction evidence="29">
        <text>butanoyl-CoA + H2O = S-butanoyl-4'-phosphopantetheine + adenosine 3',5'-bisphosphate + 2 H(+)</text>
        <dbReference type="Rhea" id="RHEA:49976"/>
        <dbReference type="ChEBI" id="CHEBI:15377"/>
        <dbReference type="ChEBI" id="CHEBI:15378"/>
        <dbReference type="ChEBI" id="CHEBI:57371"/>
        <dbReference type="ChEBI" id="CHEBI:58343"/>
        <dbReference type="ChEBI" id="CHEBI:132011"/>
    </reaction>
    <physiologicalReaction direction="left-to-right" evidence="29">
        <dbReference type="Rhea" id="RHEA:49977"/>
    </physiologicalReaction>
</comment>
<dbReference type="PROSITE" id="PS51462">
    <property type="entry name" value="NUDIX"/>
    <property type="match status" value="1"/>
</dbReference>
<dbReference type="GO" id="GO:0005739">
    <property type="term" value="C:mitochondrion"/>
    <property type="evidence" value="ECO:0007669"/>
    <property type="project" value="TreeGrafter"/>
</dbReference>
<evidence type="ECO:0000256" key="21">
    <source>
        <dbReference type="ARBA" id="ARBA00047757"/>
    </source>
</evidence>
<evidence type="ECO:0000256" key="30">
    <source>
        <dbReference type="ARBA" id="ARBA00049403"/>
    </source>
</evidence>
<comment type="caution">
    <text evidence="32">The sequence shown here is derived from an EMBL/GenBank/DDBJ whole genome shotgun (WGS) entry which is preliminary data.</text>
</comment>
<dbReference type="GO" id="GO:0010945">
    <property type="term" value="F:coenzyme A diphosphatase activity"/>
    <property type="evidence" value="ECO:0007669"/>
    <property type="project" value="UniProtKB-EC"/>
</dbReference>
<evidence type="ECO:0000256" key="29">
    <source>
        <dbReference type="ARBA" id="ARBA00049284"/>
    </source>
</evidence>
<evidence type="ECO:0000256" key="9">
    <source>
        <dbReference type="ARBA" id="ARBA00031193"/>
    </source>
</evidence>
<keyword evidence="33" id="KW-1185">Reference proteome</keyword>
<dbReference type="SUPFAM" id="SSF55811">
    <property type="entry name" value="Nudix"/>
    <property type="match status" value="1"/>
</dbReference>
<evidence type="ECO:0000256" key="14">
    <source>
        <dbReference type="ARBA" id="ARBA00047369"/>
    </source>
</evidence>
<evidence type="ECO:0000256" key="10">
    <source>
        <dbReference type="ARBA" id="ARBA00044908"/>
    </source>
</evidence>
<evidence type="ECO:0000256" key="15">
    <source>
        <dbReference type="ARBA" id="ARBA00047403"/>
    </source>
</evidence>
<accession>A0AAV2ZS16</accession>
<evidence type="ECO:0000256" key="17">
    <source>
        <dbReference type="ARBA" id="ARBA00047511"/>
    </source>
</evidence>
<comment type="catalytic activity">
    <reaction evidence="20">
        <text>(9Z,12Z)-octadecadienoyl-CoA + H2O = S-(9Z,12Z-octadecadienoyl)-4'-phosphopantetheine + adenosine 3',5'-bisphosphate + 2 H(+)</text>
        <dbReference type="Rhea" id="RHEA:67536"/>
        <dbReference type="ChEBI" id="CHEBI:15377"/>
        <dbReference type="ChEBI" id="CHEBI:15378"/>
        <dbReference type="ChEBI" id="CHEBI:57383"/>
        <dbReference type="ChEBI" id="CHEBI:58343"/>
        <dbReference type="ChEBI" id="CHEBI:172387"/>
    </reaction>
    <physiologicalReaction direction="left-to-right" evidence="20">
        <dbReference type="Rhea" id="RHEA:67537"/>
    </physiologicalReaction>
</comment>
<comment type="cofactor">
    <cofactor evidence="2">
        <name>Mg(2+)</name>
        <dbReference type="ChEBI" id="CHEBI:18420"/>
    </cofactor>
</comment>
<evidence type="ECO:0000256" key="12">
    <source>
        <dbReference type="ARBA" id="ARBA00045809"/>
    </source>
</evidence>
<feature type="domain" description="Nudix hydrolase" evidence="31">
    <location>
        <begin position="26"/>
        <end position="267"/>
    </location>
</feature>
<evidence type="ECO:0000256" key="13">
    <source>
        <dbReference type="ARBA" id="ARBA00047289"/>
    </source>
</evidence>
<evidence type="ECO:0000313" key="32">
    <source>
        <dbReference type="EMBL" id="DBA16788.1"/>
    </source>
</evidence>
<dbReference type="EC" id="3.6.1.77" evidence="11"/>
<dbReference type="EMBL" id="DYDO01000010">
    <property type="protein sequence ID" value="DBA16788.1"/>
    <property type="molecule type" value="Genomic_DNA"/>
</dbReference>
<keyword evidence="5" id="KW-0378">Hydrolase</keyword>
<protein>
    <recommendedName>
        <fullName evidence="8">Acyl-coenzyme A diphosphatase NUDT19</fullName>
        <ecNumber evidence="11">3.6.1.77</ecNumber>
    </recommendedName>
    <alternativeName>
        <fullName evidence="9">Nucleoside diphosphate-linked moiety X motif 19</fullName>
    </alternativeName>
</protein>
<evidence type="ECO:0000313" key="33">
    <source>
        <dbReference type="Proteomes" id="UP001181693"/>
    </source>
</evidence>
<comment type="catalytic activity">
    <reaction evidence="25">
        <text>a 5'-end CoA-ribonucleoside in mRNA + H2O = a 5'-end phospho-adenosine-phospho-ribonucleoside in mRNA + (R)-4'-phosphopantetheine + 2 H(+)</text>
        <dbReference type="Rhea" id="RHEA:67592"/>
        <dbReference type="Rhea" id="RHEA-COMP:15719"/>
        <dbReference type="Rhea" id="RHEA-COMP:17276"/>
        <dbReference type="ChEBI" id="CHEBI:15377"/>
        <dbReference type="ChEBI" id="CHEBI:15378"/>
        <dbReference type="ChEBI" id="CHEBI:61723"/>
        <dbReference type="ChEBI" id="CHEBI:144051"/>
        <dbReference type="ChEBI" id="CHEBI:172371"/>
    </reaction>
    <physiologicalReaction direction="left-to-right" evidence="25">
        <dbReference type="Rhea" id="RHEA:67593"/>
    </physiologicalReaction>
</comment>
<comment type="catalytic activity">
    <reaction evidence="16">
        <text>hexanoyl-CoA + H2O = hexanoyl-4'-phosphopantetheine + adenosine 3',5'-bisphosphate + 2 H(+)</text>
        <dbReference type="Rhea" id="RHEA:49980"/>
        <dbReference type="ChEBI" id="CHEBI:15377"/>
        <dbReference type="ChEBI" id="CHEBI:15378"/>
        <dbReference type="ChEBI" id="CHEBI:58343"/>
        <dbReference type="ChEBI" id="CHEBI:62620"/>
        <dbReference type="ChEBI" id="CHEBI:132012"/>
    </reaction>
    <physiologicalReaction direction="left-to-right" evidence="16">
        <dbReference type="Rhea" id="RHEA:49981"/>
    </physiologicalReaction>
</comment>
<dbReference type="AlphaFoldDB" id="A0AAV2ZS16"/>
<gene>
    <name evidence="32" type="ORF">GDO54_002327</name>
</gene>
<comment type="catalytic activity">
    <reaction evidence="18">
        <text>4,8-dimethylnonanoyl-CoA + H2O = S-(4,8-dimethylnonanoyl)-4'-phosphopantetheine + adenosine 3',5'-bisphosphate + 2 H(+)</text>
        <dbReference type="Rhea" id="RHEA:67524"/>
        <dbReference type="ChEBI" id="CHEBI:15377"/>
        <dbReference type="ChEBI" id="CHEBI:15378"/>
        <dbReference type="ChEBI" id="CHEBI:58343"/>
        <dbReference type="ChEBI" id="CHEBI:77061"/>
        <dbReference type="ChEBI" id="CHEBI:172385"/>
    </reaction>
    <physiologicalReaction direction="left-to-right" evidence="18">
        <dbReference type="Rhea" id="RHEA:67525"/>
    </physiologicalReaction>
</comment>
<evidence type="ECO:0000256" key="26">
    <source>
        <dbReference type="ARBA" id="ARBA00048828"/>
    </source>
</evidence>
<evidence type="ECO:0000256" key="8">
    <source>
        <dbReference type="ARBA" id="ARBA00026208"/>
    </source>
</evidence>
<dbReference type="InterPro" id="IPR039121">
    <property type="entry name" value="NUDT19"/>
</dbReference>
<keyword evidence="7" id="KW-0464">Manganese</keyword>
<keyword evidence="6" id="KW-0460">Magnesium</keyword>
<comment type="catalytic activity">
    <reaction evidence="13">
        <text>octanoyl-CoA + H2O = S-octanoyl-4'-phosphopantetheine + adenosine 3',5'-bisphosphate + 2 H(+)</text>
        <dbReference type="Rhea" id="RHEA:50016"/>
        <dbReference type="ChEBI" id="CHEBI:15377"/>
        <dbReference type="ChEBI" id="CHEBI:15378"/>
        <dbReference type="ChEBI" id="CHEBI:57386"/>
        <dbReference type="ChEBI" id="CHEBI:58343"/>
        <dbReference type="ChEBI" id="CHEBI:132013"/>
    </reaction>
    <physiologicalReaction direction="left-to-right" evidence="13">
        <dbReference type="Rhea" id="RHEA:50017"/>
    </physiologicalReaction>
</comment>
<dbReference type="PANTHER" id="PTHR12318:SF0">
    <property type="entry name" value="ACYL-COENZYME A DIPHOSPHATASE NUDT19"/>
    <property type="match status" value="1"/>
</dbReference>
<dbReference type="InterPro" id="IPR015797">
    <property type="entry name" value="NUDIX_hydrolase-like_dom_sf"/>
</dbReference>
<evidence type="ECO:0000256" key="3">
    <source>
        <dbReference type="ARBA" id="ARBA00005582"/>
    </source>
</evidence>
<evidence type="ECO:0000256" key="7">
    <source>
        <dbReference type="ARBA" id="ARBA00023211"/>
    </source>
</evidence>
<evidence type="ECO:0000256" key="20">
    <source>
        <dbReference type="ARBA" id="ARBA00047708"/>
    </source>
</evidence>
<evidence type="ECO:0000256" key="1">
    <source>
        <dbReference type="ARBA" id="ARBA00001936"/>
    </source>
</evidence>
<dbReference type="InterPro" id="IPR000086">
    <property type="entry name" value="NUDIX_hydrolase_dom"/>
</dbReference>
<comment type="similarity">
    <text evidence="3">Belongs to the Nudix hydrolase family.</text>
</comment>
<reference evidence="32" key="1">
    <citation type="thesis" date="2020" institute="ProQuest LLC" country="789 East Eisenhower Parkway, Ann Arbor, MI, USA">
        <title>Comparative Genomics and Chromosome Evolution.</title>
        <authorList>
            <person name="Mudd A.B."/>
        </authorList>
    </citation>
    <scope>NUCLEOTIDE SEQUENCE</scope>
    <source>
        <strain evidence="32">1538</strain>
        <tissue evidence="32">Blood</tissue>
    </source>
</reference>
<comment type="catalytic activity">
    <reaction evidence="19">
        <text>propanoyl-CoA + H2O = propanoyl-4'-phosphopantetheine + adenosine 3',5'-bisphosphate + 2 H(+)</text>
        <dbReference type="Rhea" id="RHEA:67464"/>
        <dbReference type="ChEBI" id="CHEBI:15377"/>
        <dbReference type="ChEBI" id="CHEBI:15378"/>
        <dbReference type="ChEBI" id="CHEBI:57392"/>
        <dbReference type="ChEBI" id="CHEBI:58343"/>
        <dbReference type="ChEBI" id="CHEBI:172362"/>
    </reaction>
    <physiologicalReaction direction="left-to-right" evidence="19">
        <dbReference type="Rhea" id="RHEA:67465"/>
    </physiologicalReaction>
</comment>
<evidence type="ECO:0000256" key="11">
    <source>
        <dbReference type="ARBA" id="ARBA00044967"/>
    </source>
</evidence>
<evidence type="ECO:0000259" key="31">
    <source>
        <dbReference type="PROSITE" id="PS51462"/>
    </source>
</evidence>
<evidence type="ECO:0000256" key="28">
    <source>
        <dbReference type="ARBA" id="ARBA00048961"/>
    </source>
</evidence>
<dbReference type="Proteomes" id="UP001181693">
    <property type="component" value="Unassembled WGS sequence"/>
</dbReference>
<evidence type="ECO:0000256" key="27">
    <source>
        <dbReference type="ARBA" id="ARBA00048882"/>
    </source>
</evidence>
<comment type="catalytic activity">
    <reaction evidence="26">
        <text>hexadecanoyl-CoA + H2O = S-hexadecanoyl-4'-phosphopantetheine + adenosine 3',5'-bisphosphate + 2 H(+)</text>
        <dbReference type="Rhea" id="RHEA:50032"/>
        <dbReference type="ChEBI" id="CHEBI:15377"/>
        <dbReference type="ChEBI" id="CHEBI:15378"/>
        <dbReference type="ChEBI" id="CHEBI:57379"/>
        <dbReference type="ChEBI" id="CHEBI:58343"/>
        <dbReference type="ChEBI" id="CHEBI:132018"/>
    </reaction>
    <physiologicalReaction direction="left-to-right" evidence="26">
        <dbReference type="Rhea" id="RHEA:50033"/>
    </physiologicalReaction>
</comment>
<dbReference type="Gene3D" id="3.90.79.10">
    <property type="entry name" value="Nucleoside Triphosphate Pyrophosphohydrolase"/>
    <property type="match status" value="1"/>
</dbReference>
<evidence type="ECO:0000256" key="19">
    <source>
        <dbReference type="ARBA" id="ARBA00047666"/>
    </source>
</evidence>
<comment type="catalytic activity">
    <reaction evidence="30">
        <text>(9Z)-hexadecenoyl-CoA + H2O = S-(9Z-hexadecenoyl)-4'-phosphopantetheine + adenosine 3',5'-bisphosphate + 2 H(+)</text>
        <dbReference type="Rhea" id="RHEA:67540"/>
        <dbReference type="ChEBI" id="CHEBI:15377"/>
        <dbReference type="ChEBI" id="CHEBI:15378"/>
        <dbReference type="ChEBI" id="CHEBI:58343"/>
        <dbReference type="ChEBI" id="CHEBI:61540"/>
        <dbReference type="ChEBI" id="CHEBI:172388"/>
    </reaction>
    <physiologicalReaction direction="left-to-right" evidence="30">
        <dbReference type="Rhea" id="RHEA:67541"/>
    </physiologicalReaction>
</comment>
<evidence type="ECO:0000256" key="18">
    <source>
        <dbReference type="ARBA" id="ARBA00047584"/>
    </source>
</evidence>
<proteinExistence type="inferred from homology"/>
<comment type="catalytic activity">
    <reaction evidence="22">
        <text>(9Z,12Z,15Z)-octadecatrienoyl-CoA + H2O = S-(9Z,12Z,15Z-octadecatrienoyl)-4'-phosphopantetheine + adenosine 3',5'-bisphosphate + 2 H(+)</text>
        <dbReference type="Rhea" id="RHEA:67532"/>
        <dbReference type="ChEBI" id="CHEBI:15377"/>
        <dbReference type="ChEBI" id="CHEBI:15378"/>
        <dbReference type="ChEBI" id="CHEBI:58343"/>
        <dbReference type="ChEBI" id="CHEBI:74034"/>
        <dbReference type="ChEBI" id="CHEBI:172386"/>
    </reaction>
    <physiologicalReaction direction="left-to-right" evidence="22">
        <dbReference type="Rhea" id="RHEA:67533"/>
    </physiologicalReaction>
</comment>
<evidence type="ECO:0000256" key="4">
    <source>
        <dbReference type="ARBA" id="ARBA00022723"/>
    </source>
</evidence>
<comment type="catalytic activity">
    <reaction evidence="10">
        <text>CoA + H2O = (R)-4'-phosphopantetheine + adenosine 3',5'-bisphosphate + 2 H(+)</text>
        <dbReference type="Rhea" id="RHEA:64988"/>
        <dbReference type="ChEBI" id="CHEBI:15377"/>
        <dbReference type="ChEBI" id="CHEBI:15378"/>
        <dbReference type="ChEBI" id="CHEBI:57287"/>
        <dbReference type="ChEBI" id="CHEBI:58343"/>
        <dbReference type="ChEBI" id="CHEBI:61723"/>
        <dbReference type="EC" id="3.6.1.77"/>
    </reaction>
    <physiologicalReaction direction="left-to-right" evidence="10">
        <dbReference type="Rhea" id="RHEA:64989"/>
    </physiologicalReaction>
</comment>
<name>A0AAV2ZS16_PYXAD</name>
<comment type="cofactor">
    <cofactor evidence="1">
        <name>Mn(2+)</name>
        <dbReference type="ChEBI" id="CHEBI:29035"/>
    </cofactor>
</comment>